<dbReference type="PANTHER" id="PTHR48081:SF8">
    <property type="entry name" value="ALPHA_BETA HYDROLASE FOLD-3 DOMAIN-CONTAINING PROTEIN-RELATED"/>
    <property type="match status" value="1"/>
</dbReference>
<organism evidence="3 4">
    <name type="scientific">Jiangella alba</name>
    <dbReference type="NCBI Taxonomy" id="561176"/>
    <lineage>
        <taxon>Bacteria</taxon>
        <taxon>Bacillati</taxon>
        <taxon>Actinomycetota</taxon>
        <taxon>Actinomycetes</taxon>
        <taxon>Jiangellales</taxon>
        <taxon>Jiangellaceae</taxon>
        <taxon>Jiangella</taxon>
    </lineage>
</organism>
<dbReference type="PANTHER" id="PTHR48081">
    <property type="entry name" value="AB HYDROLASE SUPERFAMILY PROTEIN C4A8.06C"/>
    <property type="match status" value="1"/>
</dbReference>
<gene>
    <name evidence="3" type="ORF">SAMN04488561_0182</name>
</gene>
<dbReference type="STRING" id="561176.SAMN04488561_0182"/>
<evidence type="ECO:0000313" key="4">
    <source>
        <dbReference type="Proteomes" id="UP000181980"/>
    </source>
</evidence>
<dbReference type="Pfam" id="PF07859">
    <property type="entry name" value="Abhydrolase_3"/>
    <property type="match status" value="1"/>
</dbReference>
<dbReference type="InterPro" id="IPR013094">
    <property type="entry name" value="AB_hydrolase_3"/>
</dbReference>
<dbReference type="InterPro" id="IPR029058">
    <property type="entry name" value="AB_hydrolase_fold"/>
</dbReference>
<dbReference type="InterPro" id="IPR050300">
    <property type="entry name" value="GDXG_lipolytic_enzyme"/>
</dbReference>
<dbReference type="EMBL" id="FNUC01000001">
    <property type="protein sequence ID" value="SED65269.1"/>
    <property type="molecule type" value="Genomic_DNA"/>
</dbReference>
<dbReference type="Gene3D" id="3.40.50.1820">
    <property type="entry name" value="alpha/beta hydrolase"/>
    <property type="match status" value="1"/>
</dbReference>
<sequence length="322" mass="33622">MPVLPELGPMLARVAQARQHPADPTQSVADRRAAIHRGMDHRAATVALPAPPHVARRDHTVPLPDGDHLTVRSYHPGDGAGPRPAHVYVHGGGWWLGTLDHRDALCAHRAANTGAVVVSVAHRPAPEHRYPAPVADVHAALAWTAAEAGALGVDPGLLTIGGDSSGANLAAAAALLARDRGGPRPAAQVLEIPALDLTLDIARAHAESDPGAVVLTFDELAANVERYCDPDRRAEPYASPALAADLAGLPPALIMTAEHDVLRGDGRAYADRLAAAGVPVTLHEWPGHVHGSHDMTAAVPSALDWQAEVDAFLRAAVSGTRR</sequence>
<dbReference type="SUPFAM" id="SSF53474">
    <property type="entry name" value="alpha/beta-Hydrolases"/>
    <property type="match status" value="1"/>
</dbReference>
<dbReference type="Proteomes" id="UP000181980">
    <property type="component" value="Unassembled WGS sequence"/>
</dbReference>
<name>A0A1H5CEQ6_9ACTN</name>
<keyword evidence="4" id="KW-1185">Reference proteome</keyword>
<dbReference type="RefSeq" id="WP_069111203.1">
    <property type="nucleotide sequence ID" value="NZ_FNUC01000001.1"/>
</dbReference>
<dbReference type="OrthoDB" id="3181909at2"/>
<reference evidence="4" key="1">
    <citation type="submission" date="2016-10" db="EMBL/GenBank/DDBJ databases">
        <authorList>
            <person name="Varghese N."/>
            <person name="Submissions S."/>
        </authorList>
    </citation>
    <scope>NUCLEOTIDE SEQUENCE [LARGE SCALE GENOMIC DNA]</scope>
    <source>
        <strain evidence="4">DSM 45237</strain>
    </source>
</reference>
<proteinExistence type="predicted"/>
<dbReference type="AlphaFoldDB" id="A0A1H5CEQ6"/>
<evidence type="ECO:0000259" key="2">
    <source>
        <dbReference type="Pfam" id="PF07859"/>
    </source>
</evidence>
<dbReference type="GO" id="GO:0016787">
    <property type="term" value="F:hydrolase activity"/>
    <property type="evidence" value="ECO:0007669"/>
    <property type="project" value="UniProtKB-KW"/>
</dbReference>
<evidence type="ECO:0000256" key="1">
    <source>
        <dbReference type="ARBA" id="ARBA00022801"/>
    </source>
</evidence>
<keyword evidence="1" id="KW-0378">Hydrolase</keyword>
<feature type="domain" description="Alpha/beta hydrolase fold-3" evidence="2">
    <location>
        <begin position="87"/>
        <end position="293"/>
    </location>
</feature>
<evidence type="ECO:0000313" key="3">
    <source>
        <dbReference type="EMBL" id="SED65269.1"/>
    </source>
</evidence>
<accession>A0A1H5CEQ6</accession>
<protein>
    <submittedName>
        <fullName evidence="3">Acetyl esterase</fullName>
    </submittedName>
</protein>